<evidence type="ECO:0000256" key="7">
    <source>
        <dbReference type="ARBA" id="ARBA00022777"/>
    </source>
</evidence>
<dbReference type="InterPro" id="IPR050428">
    <property type="entry name" value="TCS_sensor_his_kinase"/>
</dbReference>
<dbReference type="SUPFAM" id="SSF55874">
    <property type="entry name" value="ATPase domain of HSP90 chaperone/DNA topoisomerase II/histidine kinase"/>
    <property type="match status" value="1"/>
</dbReference>
<proteinExistence type="predicted"/>
<keyword evidence="8" id="KW-1133">Transmembrane helix</keyword>
<dbReference type="SMART" id="SM00388">
    <property type="entry name" value="HisKA"/>
    <property type="match status" value="1"/>
</dbReference>
<dbReference type="SMART" id="SM00387">
    <property type="entry name" value="HATPase_c"/>
    <property type="match status" value="1"/>
</dbReference>
<gene>
    <name evidence="14" type="ORF">SCA03_35520</name>
</gene>
<name>A0A4Y3R0D4_STRCI</name>
<organism evidence="14 15">
    <name type="scientific">Streptomyces cacaoi</name>
    <dbReference type="NCBI Taxonomy" id="1898"/>
    <lineage>
        <taxon>Bacteria</taxon>
        <taxon>Bacillati</taxon>
        <taxon>Actinomycetota</taxon>
        <taxon>Actinomycetes</taxon>
        <taxon>Kitasatosporales</taxon>
        <taxon>Streptomycetaceae</taxon>
        <taxon>Streptomyces</taxon>
    </lineage>
</organism>
<dbReference type="AlphaFoldDB" id="A0A4Y3R0D4"/>
<evidence type="ECO:0000256" key="10">
    <source>
        <dbReference type="ARBA" id="ARBA00023136"/>
    </source>
</evidence>
<evidence type="ECO:0000256" key="6">
    <source>
        <dbReference type="ARBA" id="ARBA00022692"/>
    </source>
</evidence>
<evidence type="ECO:0000256" key="8">
    <source>
        <dbReference type="ARBA" id="ARBA00022989"/>
    </source>
</evidence>
<accession>A0A4Y3R0D4</accession>
<dbReference type="EC" id="2.7.13.3" evidence="3"/>
<dbReference type="InterPro" id="IPR003594">
    <property type="entry name" value="HATPase_dom"/>
</dbReference>
<dbReference type="Proteomes" id="UP000319210">
    <property type="component" value="Unassembled WGS sequence"/>
</dbReference>
<comment type="subcellular location">
    <subcellularLocation>
        <location evidence="2">Cell membrane</location>
    </subcellularLocation>
</comment>
<dbReference type="GO" id="GO:0000155">
    <property type="term" value="F:phosphorelay sensor kinase activity"/>
    <property type="evidence" value="ECO:0007669"/>
    <property type="project" value="InterPro"/>
</dbReference>
<dbReference type="Pfam" id="PF00512">
    <property type="entry name" value="HisKA"/>
    <property type="match status" value="1"/>
</dbReference>
<evidence type="ECO:0000259" key="12">
    <source>
        <dbReference type="PROSITE" id="PS50109"/>
    </source>
</evidence>
<evidence type="ECO:0000256" key="4">
    <source>
        <dbReference type="ARBA" id="ARBA00022553"/>
    </source>
</evidence>
<dbReference type="Gene3D" id="3.30.565.10">
    <property type="entry name" value="Histidine kinase-like ATPase, C-terminal domain"/>
    <property type="match status" value="1"/>
</dbReference>
<keyword evidence="4" id="KW-0597">Phosphoprotein</keyword>
<evidence type="ECO:0000313" key="15">
    <source>
        <dbReference type="Proteomes" id="UP000319210"/>
    </source>
</evidence>
<dbReference type="PANTHER" id="PTHR45436:SF5">
    <property type="entry name" value="SENSOR HISTIDINE KINASE TRCS"/>
    <property type="match status" value="1"/>
</dbReference>
<evidence type="ECO:0000256" key="11">
    <source>
        <dbReference type="SAM" id="MobiDB-lite"/>
    </source>
</evidence>
<sequence length="509" mass="54519">MSGRLLRGDARRRFLAGGLRRRLPLRGLRRRLFSRGLRTRLVVVFLLVSALSALAAAALTFRQARSAILDRAQDSAVRDLRGQLASLAPDLPARPDRRELRSLVLQLDRSGGSRAWHTSASYRDGPLVPATGRPVPLPAGFRKAGATARTAVVQRFHRGDDPWLALALPVMTADEPSRRSGLVVYASFSLASEEQDVSSLVDAARTGALPVVLLSAVPALFAARSVLRPVRRLRSASEKMAAGALDTRIDVSGNDELADLGRTFNGMAATLQADADTRRAMEARARRFAADVSHELRTPLAAMTAVTGVLDEEAAAGRLEPETAEALGLVADETRRLTRMVDDLMEISRFDAGAAVLHRDEVDVGELVRKTLALRHWQDRVGTDVPEGLRASLDPRRIDVVLANLVGNALRHGGPSVPVHIRARGEGGRLVLTVTDGGPGIPPDVLPHVFDRFTKGDAARARSEGSGLGLAIAAENARLHDGTLTAAEAPGGGAQFTLDLPLHRTPESP</sequence>
<dbReference type="FunFam" id="1.10.287.130:FF:000010">
    <property type="entry name" value="Two-component sensor histidine kinase"/>
    <property type="match status" value="1"/>
</dbReference>
<evidence type="ECO:0000313" key="14">
    <source>
        <dbReference type="EMBL" id="GEB51001.1"/>
    </source>
</evidence>
<dbReference type="InterPro" id="IPR003661">
    <property type="entry name" value="HisK_dim/P_dom"/>
</dbReference>
<dbReference type="CDD" id="cd06225">
    <property type="entry name" value="HAMP"/>
    <property type="match status" value="1"/>
</dbReference>
<evidence type="ECO:0000256" key="3">
    <source>
        <dbReference type="ARBA" id="ARBA00012438"/>
    </source>
</evidence>
<dbReference type="EMBL" id="BJMM01000017">
    <property type="protein sequence ID" value="GEB51001.1"/>
    <property type="molecule type" value="Genomic_DNA"/>
</dbReference>
<dbReference type="PROSITE" id="PS50109">
    <property type="entry name" value="HIS_KIN"/>
    <property type="match status" value="1"/>
</dbReference>
<dbReference type="InterPro" id="IPR003660">
    <property type="entry name" value="HAMP_dom"/>
</dbReference>
<dbReference type="InterPro" id="IPR036097">
    <property type="entry name" value="HisK_dim/P_sf"/>
</dbReference>
<evidence type="ECO:0000256" key="5">
    <source>
        <dbReference type="ARBA" id="ARBA00022679"/>
    </source>
</evidence>
<dbReference type="Gene3D" id="6.10.340.10">
    <property type="match status" value="1"/>
</dbReference>
<keyword evidence="15" id="KW-1185">Reference proteome</keyword>
<protein>
    <recommendedName>
        <fullName evidence="3">histidine kinase</fullName>
        <ecNumber evidence="3">2.7.13.3</ecNumber>
    </recommendedName>
</protein>
<dbReference type="Gene3D" id="1.10.287.130">
    <property type="match status" value="1"/>
</dbReference>
<comment type="caution">
    <text evidence="14">The sequence shown here is derived from an EMBL/GenBank/DDBJ whole genome shotgun (WGS) entry which is preliminary data.</text>
</comment>
<feature type="region of interest" description="Disordered" evidence="11">
    <location>
        <begin position="487"/>
        <end position="509"/>
    </location>
</feature>
<evidence type="ECO:0000256" key="9">
    <source>
        <dbReference type="ARBA" id="ARBA00023012"/>
    </source>
</evidence>
<dbReference type="CDD" id="cd00075">
    <property type="entry name" value="HATPase"/>
    <property type="match status" value="1"/>
</dbReference>
<keyword evidence="6" id="KW-0812">Transmembrane</keyword>
<feature type="domain" description="Histidine kinase" evidence="12">
    <location>
        <begin position="291"/>
        <end position="504"/>
    </location>
</feature>
<dbReference type="CDD" id="cd00082">
    <property type="entry name" value="HisKA"/>
    <property type="match status" value="1"/>
</dbReference>
<dbReference type="SMART" id="SM00304">
    <property type="entry name" value="HAMP"/>
    <property type="match status" value="1"/>
</dbReference>
<feature type="domain" description="HAMP" evidence="13">
    <location>
        <begin position="224"/>
        <end position="276"/>
    </location>
</feature>
<dbReference type="SUPFAM" id="SSF158472">
    <property type="entry name" value="HAMP domain-like"/>
    <property type="match status" value="1"/>
</dbReference>
<keyword evidence="9" id="KW-0902">Two-component regulatory system</keyword>
<dbReference type="InterPro" id="IPR004358">
    <property type="entry name" value="Sig_transdc_His_kin-like_C"/>
</dbReference>
<dbReference type="PANTHER" id="PTHR45436">
    <property type="entry name" value="SENSOR HISTIDINE KINASE YKOH"/>
    <property type="match status" value="1"/>
</dbReference>
<dbReference type="PROSITE" id="PS50885">
    <property type="entry name" value="HAMP"/>
    <property type="match status" value="1"/>
</dbReference>
<keyword evidence="7 14" id="KW-0418">Kinase</keyword>
<dbReference type="Pfam" id="PF00672">
    <property type="entry name" value="HAMP"/>
    <property type="match status" value="1"/>
</dbReference>
<evidence type="ECO:0000256" key="2">
    <source>
        <dbReference type="ARBA" id="ARBA00004236"/>
    </source>
</evidence>
<dbReference type="InterPro" id="IPR005467">
    <property type="entry name" value="His_kinase_dom"/>
</dbReference>
<evidence type="ECO:0000259" key="13">
    <source>
        <dbReference type="PROSITE" id="PS50885"/>
    </source>
</evidence>
<keyword evidence="10" id="KW-0472">Membrane</keyword>
<dbReference type="GO" id="GO:0005886">
    <property type="term" value="C:plasma membrane"/>
    <property type="evidence" value="ECO:0007669"/>
    <property type="project" value="UniProtKB-SubCell"/>
</dbReference>
<dbReference type="SUPFAM" id="SSF47384">
    <property type="entry name" value="Homodimeric domain of signal transducing histidine kinase"/>
    <property type="match status" value="1"/>
</dbReference>
<dbReference type="Pfam" id="PF02518">
    <property type="entry name" value="HATPase_c"/>
    <property type="match status" value="1"/>
</dbReference>
<reference evidence="14 15" key="1">
    <citation type="submission" date="2019-06" db="EMBL/GenBank/DDBJ databases">
        <title>Whole genome shotgun sequence of Streptomyces cacaoi subsp. cacaoi NBRC 12748.</title>
        <authorList>
            <person name="Hosoyama A."/>
            <person name="Uohara A."/>
            <person name="Ohji S."/>
            <person name="Ichikawa N."/>
        </authorList>
    </citation>
    <scope>NUCLEOTIDE SEQUENCE [LARGE SCALE GENOMIC DNA]</scope>
    <source>
        <strain evidence="14 15">NBRC 12748</strain>
    </source>
</reference>
<keyword evidence="5" id="KW-0808">Transferase</keyword>
<evidence type="ECO:0000256" key="1">
    <source>
        <dbReference type="ARBA" id="ARBA00000085"/>
    </source>
</evidence>
<dbReference type="InterPro" id="IPR036890">
    <property type="entry name" value="HATPase_C_sf"/>
</dbReference>
<comment type="catalytic activity">
    <reaction evidence="1">
        <text>ATP + protein L-histidine = ADP + protein N-phospho-L-histidine.</text>
        <dbReference type="EC" id="2.7.13.3"/>
    </reaction>
</comment>
<dbReference type="PRINTS" id="PR00344">
    <property type="entry name" value="BCTRLSENSOR"/>
</dbReference>